<evidence type="ECO:0000313" key="3">
    <source>
        <dbReference type="Proteomes" id="UP000483379"/>
    </source>
</evidence>
<name>A0A6M0JUG4_9GAMM</name>
<protein>
    <submittedName>
        <fullName evidence="2">Glycosyltransferase</fullName>
    </submittedName>
</protein>
<dbReference type="PROSITE" id="PS50173">
    <property type="entry name" value="UMUC"/>
    <property type="match status" value="1"/>
</dbReference>
<keyword evidence="3" id="KW-1185">Reference proteome</keyword>
<dbReference type="CDD" id="cd11579">
    <property type="entry name" value="Glyco_tran_WbsX"/>
    <property type="match status" value="1"/>
</dbReference>
<dbReference type="InterPro" id="IPR001126">
    <property type="entry name" value="UmuC"/>
</dbReference>
<dbReference type="PANTHER" id="PTHR41244">
    <property type="entry name" value="RHAMNAN SYNTHESIS F"/>
    <property type="match status" value="1"/>
</dbReference>
<dbReference type="InterPro" id="IPR032719">
    <property type="entry name" value="WbsX"/>
</dbReference>
<comment type="caution">
    <text evidence="2">The sequence shown here is derived from an EMBL/GenBank/DDBJ whole genome shotgun (WGS) entry which is preliminary data.</text>
</comment>
<dbReference type="Gene3D" id="3.40.50.2000">
    <property type="entry name" value="Glycogen Phosphorylase B"/>
    <property type="match status" value="1"/>
</dbReference>
<proteinExistence type="predicted"/>
<dbReference type="SUPFAM" id="SSF53756">
    <property type="entry name" value="UDP-Glycosyltransferase/glycogen phosphorylase"/>
    <property type="match status" value="1"/>
</dbReference>
<sequence>MVFNLLRPLWRLLPLDIPARQRMQRRLFRTLPFLFRKHPGFKAFEQARQRGELWRGMGGTLEDQSFQAVPLLDARPPASLPARLIAFYLPQFHPIPENDAWWGRGFTEWTNVVRGRPQFPGHYQPHLPGELGFYDLRAPEVMARQVELAKLYGIGGFAFYYYWFAGKRLLERPLEDYLSSSLDLPFCLCWANENWSRRWDGRDDQILMAQEHSPEDDLAFIQAIARYLRDRRYIRVGARPLLMVYRPALLPDPAATARRWRGWCRDNGIGEIYLAYTQSFESEPPEDYGFDAAVEFPPNNSHPVDITKQIQDRSPDFKGTIYDWTIYPERSRHYEPCDYRLFRGVNPSWDNEARRRGRGAVFLGSTPAGYRQWLENAIGDTLARISEPSERLVFINAWNEWAEGAHLEPDDRHGYAYLQATRDALLRSRVAVRREILLVAHDAYPHGAQYLALRMAERLTERFGYRVTMVVLGPGPLLADYAAVADVHRLDSDEADRGPGRRLAKMLRERGLDSALVNSTASGRFLPSLRAAGFRTIALVHELPELIRRHALQPHARYVGESADVVVFPAGMVRDGFAQFAKVTEAQARIRPQGLYKENALFRQERTKAIRAQLRDRLGLPADARIVLGVGYGDHRKGVDLFVRTGLALAGERKEVYCIWVGKLDAAMQEAADRLLAAVDPDVKGRFIFPGHTTDTDAFYAGADIYAMTSREDPFPSVVLESLAVGVPVVAFEGAGGFCELAPTGAIRLAPAEDSGAFATEIARLLDDEAARHEAGLQGHNLVARDFGFERYLLDLLAETTSPVPRISVVVPSFNYRRYLPARIRSILEQSLPVYELIVLDDCSTDGSREWLAEELPRLAPEAQVVLNRENSGSVFVQWLEGVRRARGDYVWIAEADDLAAPDFLDEAMRGFADSDVVLSFTQSRQIDPDGEVLCGDYLDYVADISRDRWRQPYRCPGEEEIGQVLAVKNSIPNVSGAVFRRAALLDVLQAHIDDIRSYKVAGDWVVYVELLKRGAITFSPRALNDHRRHPSSVTLSRFNLEQLSEIVGVQRWIAANHDVGDDTRAIADAYAQALYEQFGLANAKAPKYGDCEALRGSG</sequence>
<dbReference type="Pfam" id="PF14307">
    <property type="entry name" value="Glyco_tran_WbsX"/>
    <property type="match status" value="1"/>
</dbReference>
<dbReference type="Gene3D" id="3.90.550.10">
    <property type="entry name" value="Spore Coat Polysaccharide Biosynthesis Protein SpsA, Chain A"/>
    <property type="match status" value="1"/>
</dbReference>
<evidence type="ECO:0000313" key="2">
    <source>
        <dbReference type="EMBL" id="NEV60561.1"/>
    </source>
</evidence>
<dbReference type="InterPro" id="IPR029044">
    <property type="entry name" value="Nucleotide-diphossugar_trans"/>
</dbReference>
<reference evidence="2 3" key="1">
    <citation type="submission" date="2020-02" db="EMBL/GenBank/DDBJ databases">
        <title>Genome sequences of Thiorhodococcus mannitoliphagus and Thiorhodococcus minor, purple sulfur photosynthetic bacteria in the gammaproteobacterial family, Chromatiaceae.</title>
        <authorList>
            <person name="Aviles F.A."/>
            <person name="Meyer T.E."/>
            <person name="Kyndt J.A."/>
        </authorList>
    </citation>
    <scope>NUCLEOTIDE SEQUENCE [LARGE SCALE GENOMIC DNA]</scope>
    <source>
        <strain evidence="2 3">DSM 11518</strain>
    </source>
</reference>
<organism evidence="2 3">
    <name type="scientific">Thiorhodococcus minor</name>
    <dbReference type="NCBI Taxonomy" id="57489"/>
    <lineage>
        <taxon>Bacteria</taxon>
        <taxon>Pseudomonadati</taxon>
        <taxon>Pseudomonadota</taxon>
        <taxon>Gammaproteobacteria</taxon>
        <taxon>Chromatiales</taxon>
        <taxon>Chromatiaceae</taxon>
        <taxon>Thiorhodococcus</taxon>
    </lineage>
</organism>
<dbReference type="CDD" id="cd03801">
    <property type="entry name" value="GT4_PimA-like"/>
    <property type="match status" value="1"/>
</dbReference>
<dbReference type="GO" id="GO:0006281">
    <property type="term" value="P:DNA repair"/>
    <property type="evidence" value="ECO:0007669"/>
    <property type="project" value="InterPro"/>
</dbReference>
<dbReference type="Pfam" id="PF13692">
    <property type="entry name" value="Glyco_trans_1_4"/>
    <property type="match status" value="1"/>
</dbReference>
<accession>A0A6M0JUG4</accession>
<dbReference type="Proteomes" id="UP000483379">
    <property type="component" value="Unassembled WGS sequence"/>
</dbReference>
<dbReference type="CDD" id="cd00761">
    <property type="entry name" value="Glyco_tranf_GTA_type"/>
    <property type="match status" value="1"/>
</dbReference>
<dbReference type="SUPFAM" id="SSF53448">
    <property type="entry name" value="Nucleotide-diphospho-sugar transferases"/>
    <property type="match status" value="1"/>
</dbReference>
<dbReference type="AlphaFoldDB" id="A0A6M0JUG4"/>
<dbReference type="InterPro" id="IPR001173">
    <property type="entry name" value="Glyco_trans_2-like"/>
</dbReference>
<evidence type="ECO:0000259" key="1">
    <source>
        <dbReference type="PROSITE" id="PS50173"/>
    </source>
</evidence>
<dbReference type="Gene3D" id="3.20.20.80">
    <property type="entry name" value="Glycosidases"/>
    <property type="match status" value="1"/>
</dbReference>
<gene>
    <name evidence="2" type="ORF">G3446_01415</name>
</gene>
<dbReference type="PANTHER" id="PTHR41244:SF1">
    <property type="entry name" value="GLYCOSYLTRANSFERASE"/>
    <property type="match status" value="1"/>
</dbReference>
<feature type="domain" description="UmuC" evidence="1">
    <location>
        <begin position="695"/>
        <end position="842"/>
    </location>
</feature>
<dbReference type="Pfam" id="PF00535">
    <property type="entry name" value="Glycos_transf_2"/>
    <property type="match status" value="1"/>
</dbReference>
<dbReference type="GO" id="GO:0016740">
    <property type="term" value="F:transferase activity"/>
    <property type="evidence" value="ECO:0007669"/>
    <property type="project" value="UniProtKB-KW"/>
</dbReference>
<dbReference type="EMBL" id="JAAIJQ010000003">
    <property type="protein sequence ID" value="NEV60561.1"/>
    <property type="molecule type" value="Genomic_DNA"/>
</dbReference>
<keyword evidence="2" id="KW-0808">Transferase</keyword>
<dbReference type="RefSeq" id="WP_164450610.1">
    <property type="nucleotide sequence ID" value="NZ_JAAIJQ010000003.1"/>
</dbReference>